<dbReference type="GO" id="GO:0016430">
    <property type="term" value="F:tRNA (adenine-N6)-methyltransferase activity"/>
    <property type="evidence" value="ECO:0007669"/>
    <property type="project" value="UniProtKB-UniRule"/>
</dbReference>
<dbReference type="AlphaFoldDB" id="A0A250F9Q2"/>
<organism evidence="8 9">
    <name type="scientific">Capnocytophaga leadbetteri</name>
    <dbReference type="NCBI Taxonomy" id="327575"/>
    <lineage>
        <taxon>Bacteria</taxon>
        <taxon>Pseudomonadati</taxon>
        <taxon>Bacteroidota</taxon>
        <taxon>Flavobacteriia</taxon>
        <taxon>Flavobacteriales</taxon>
        <taxon>Flavobacteriaceae</taxon>
        <taxon>Capnocytophaga</taxon>
    </lineage>
</organism>
<dbReference type="HAMAP" id="MF_01872">
    <property type="entry name" value="tRNA_methyltr_YfiC"/>
    <property type="match status" value="1"/>
</dbReference>
<dbReference type="Pfam" id="PF05175">
    <property type="entry name" value="MTS"/>
    <property type="match status" value="1"/>
</dbReference>
<dbReference type="KEGG" id="clk:CGC53_05565"/>
<evidence type="ECO:0000313" key="9">
    <source>
        <dbReference type="Proteomes" id="UP000217276"/>
    </source>
</evidence>
<dbReference type="GO" id="GO:0008033">
    <property type="term" value="P:tRNA processing"/>
    <property type="evidence" value="ECO:0007669"/>
    <property type="project" value="UniProtKB-UniRule"/>
</dbReference>
<dbReference type="PROSITE" id="PS01131">
    <property type="entry name" value="RRNA_A_DIMETH"/>
    <property type="match status" value="1"/>
</dbReference>
<dbReference type="PANTHER" id="PTHR47739">
    <property type="entry name" value="TRNA1(VAL) (ADENINE(37)-N6)-METHYLTRANSFERASE"/>
    <property type="match status" value="1"/>
</dbReference>
<comment type="similarity">
    <text evidence="6">Belongs to the methyltransferase superfamily. tRNA (adenine-N(6)-)-methyltransferase family.</text>
</comment>
<comment type="subcellular location">
    <subcellularLocation>
        <location evidence="6">Cytoplasm</location>
    </subcellularLocation>
</comment>
<dbReference type="InterPro" id="IPR050210">
    <property type="entry name" value="tRNA_Adenine-N(6)_MTase"/>
</dbReference>
<evidence type="ECO:0000256" key="4">
    <source>
        <dbReference type="ARBA" id="ARBA00022691"/>
    </source>
</evidence>
<dbReference type="GO" id="GO:0005737">
    <property type="term" value="C:cytoplasm"/>
    <property type="evidence" value="ECO:0007669"/>
    <property type="project" value="UniProtKB-SubCell"/>
</dbReference>
<dbReference type="EMBL" id="CP022384">
    <property type="protein sequence ID" value="ATA81853.1"/>
    <property type="molecule type" value="Genomic_DNA"/>
</dbReference>
<protein>
    <recommendedName>
        <fullName evidence="6">tRNA1(Val) (adenine(37)-N6)-methyltransferase</fullName>
        <ecNumber evidence="6">2.1.1.223</ecNumber>
    </recommendedName>
    <alternativeName>
        <fullName evidence="6">tRNA m6A37 methyltransferase</fullName>
    </alternativeName>
</protein>
<keyword evidence="9" id="KW-1185">Reference proteome</keyword>
<evidence type="ECO:0000256" key="1">
    <source>
        <dbReference type="ARBA" id="ARBA00022490"/>
    </source>
</evidence>
<comment type="catalytic activity">
    <reaction evidence="6">
        <text>adenosine(37) in tRNA1(Val) + S-adenosyl-L-methionine = N(6)-methyladenosine(37) in tRNA1(Val) + S-adenosyl-L-homocysteine + H(+)</text>
        <dbReference type="Rhea" id="RHEA:43160"/>
        <dbReference type="Rhea" id="RHEA-COMP:10369"/>
        <dbReference type="Rhea" id="RHEA-COMP:10370"/>
        <dbReference type="ChEBI" id="CHEBI:15378"/>
        <dbReference type="ChEBI" id="CHEBI:57856"/>
        <dbReference type="ChEBI" id="CHEBI:59789"/>
        <dbReference type="ChEBI" id="CHEBI:74411"/>
        <dbReference type="ChEBI" id="CHEBI:74449"/>
        <dbReference type="EC" id="2.1.1.223"/>
    </reaction>
</comment>
<dbReference type="Proteomes" id="UP000217276">
    <property type="component" value="Chromosome"/>
</dbReference>
<keyword evidence="2 6" id="KW-0489">Methyltransferase</keyword>
<dbReference type="InterPro" id="IPR020596">
    <property type="entry name" value="rRNA_Ade_Mease_Trfase_CS"/>
</dbReference>
<evidence type="ECO:0000259" key="7">
    <source>
        <dbReference type="Pfam" id="PF05175"/>
    </source>
</evidence>
<accession>A0A250F9Q2</accession>
<dbReference type="InterPro" id="IPR002052">
    <property type="entry name" value="DNA_methylase_N6_adenine_CS"/>
</dbReference>
<dbReference type="PROSITE" id="PS00092">
    <property type="entry name" value="N6_MTASE"/>
    <property type="match status" value="1"/>
</dbReference>
<feature type="domain" description="Methyltransferase small" evidence="7">
    <location>
        <begin position="33"/>
        <end position="132"/>
    </location>
</feature>
<dbReference type="InterPro" id="IPR007848">
    <property type="entry name" value="Small_mtfrase_dom"/>
</dbReference>
<dbReference type="InterPro" id="IPR029063">
    <property type="entry name" value="SAM-dependent_MTases_sf"/>
</dbReference>
<reference evidence="9" key="1">
    <citation type="submission" date="2017-06" db="EMBL/GenBank/DDBJ databases">
        <title>Capnocytophaga spp. assemblies.</title>
        <authorList>
            <person name="Gulvik C.A."/>
        </authorList>
    </citation>
    <scope>NUCLEOTIDE SEQUENCE [LARGE SCALE GENOMIC DNA]</scope>
    <source>
        <strain evidence="9">H6253</strain>
    </source>
</reference>
<evidence type="ECO:0000313" key="8">
    <source>
        <dbReference type="EMBL" id="ATA81853.1"/>
    </source>
</evidence>
<dbReference type="RefSeq" id="WP_095913932.1">
    <property type="nucleotide sequence ID" value="NZ_CAUUPF010000007.1"/>
</dbReference>
<dbReference type="InterPro" id="IPR022882">
    <property type="entry name" value="tRNA_adenine-N6_MeTrfase"/>
</dbReference>
<gene>
    <name evidence="8" type="ORF">CGC53_05565</name>
</gene>
<comment type="function">
    <text evidence="6">Specifically methylates the adenine in position 37 of tRNA(1)(Val) (anticodon cmo5UAC).</text>
</comment>
<dbReference type="SUPFAM" id="SSF53335">
    <property type="entry name" value="S-adenosyl-L-methionine-dependent methyltransferases"/>
    <property type="match status" value="1"/>
</dbReference>
<dbReference type="EC" id="2.1.1.223" evidence="6"/>
<keyword evidence="5 6" id="KW-0819">tRNA processing</keyword>
<evidence type="ECO:0000256" key="6">
    <source>
        <dbReference type="HAMAP-Rule" id="MF_01872"/>
    </source>
</evidence>
<dbReference type="PRINTS" id="PR00507">
    <property type="entry name" value="N12N6MTFRASE"/>
</dbReference>
<keyword evidence="4 6" id="KW-0949">S-adenosyl-L-methionine</keyword>
<evidence type="ECO:0000256" key="3">
    <source>
        <dbReference type="ARBA" id="ARBA00022679"/>
    </source>
</evidence>
<proteinExistence type="inferred from homology"/>
<dbReference type="CDD" id="cd02440">
    <property type="entry name" value="AdoMet_MTases"/>
    <property type="match status" value="1"/>
</dbReference>
<dbReference type="GO" id="GO:0000179">
    <property type="term" value="F:rRNA (adenine-N6,N6-)-dimethyltransferase activity"/>
    <property type="evidence" value="ECO:0007669"/>
    <property type="project" value="InterPro"/>
</dbReference>
<evidence type="ECO:0000256" key="2">
    <source>
        <dbReference type="ARBA" id="ARBA00022603"/>
    </source>
</evidence>
<keyword evidence="3 6" id="KW-0808">Transferase</keyword>
<dbReference type="GO" id="GO:0003676">
    <property type="term" value="F:nucleic acid binding"/>
    <property type="evidence" value="ECO:0007669"/>
    <property type="project" value="InterPro"/>
</dbReference>
<sequence length="234" mass="25874">MIFQFKEFSVKQEHSAMKISTDGVLLGAWAPVEDAASVLDIGAGTGLLSLMIAQRCDAPLIDAVEIDEAAYIECTENFENSPWGDRLFCYHASFEELVAEIDTLYDFIISNPPFYTADTQAPETARSTARSAAALPFEILIEGVAQLLSDRGRFAVIIPYQEEASFIRLAAAQGLYPHALLRTKGTATAPLKRSLISFCRTEQPYTPTELIIEESRGVYTPAYKALTEDFYLPK</sequence>
<name>A0A250F9Q2_9FLAO</name>
<dbReference type="PANTHER" id="PTHR47739:SF1">
    <property type="entry name" value="TRNA1(VAL) (ADENINE(37)-N6)-METHYLTRANSFERASE"/>
    <property type="match status" value="1"/>
</dbReference>
<evidence type="ECO:0000256" key="5">
    <source>
        <dbReference type="ARBA" id="ARBA00022694"/>
    </source>
</evidence>
<keyword evidence="1 6" id="KW-0963">Cytoplasm</keyword>
<dbReference type="Gene3D" id="3.40.50.150">
    <property type="entry name" value="Vaccinia Virus protein VP39"/>
    <property type="match status" value="1"/>
</dbReference>